<comment type="caution">
    <text evidence="1">The sequence shown here is derived from an EMBL/GenBank/DDBJ whole genome shotgun (WGS) entry which is preliminary data.</text>
</comment>
<proteinExistence type="predicted"/>
<organism evidence="1 2">
    <name type="scientific">Haematococcus lacustris</name>
    <name type="common">Green alga</name>
    <name type="synonym">Haematococcus pluvialis</name>
    <dbReference type="NCBI Taxonomy" id="44745"/>
    <lineage>
        <taxon>Eukaryota</taxon>
        <taxon>Viridiplantae</taxon>
        <taxon>Chlorophyta</taxon>
        <taxon>core chlorophytes</taxon>
        <taxon>Chlorophyceae</taxon>
        <taxon>CS clade</taxon>
        <taxon>Chlamydomonadales</taxon>
        <taxon>Haematococcaceae</taxon>
        <taxon>Haematococcus</taxon>
    </lineage>
</organism>
<dbReference type="EMBL" id="BLLF01000747">
    <property type="protein sequence ID" value="GFH14616.1"/>
    <property type="molecule type" value="Genomic_DNA"/>
</dbReference>
<accession>A0A699Z5Q7</accession>
<name>A0A699Z5Q7_HAELA</name>
<keyword evidence="2" id="KW-1185">Reference proteome</keyword>
<gene>
    <name evidence="1" type="ORF">HaLaN_10707</name>
</gene>
<sequence length="129" mass="14470">MLCSCLRRVQHFCPTCSWRPQRQEVRAQLLFRPSGKWQQLRRHRVAKYQASVTAGALGTFTSCTDRQDTLPHPSKSATRYGARGRGQEQAQLHTGAAWCRECYCSQPGCLSTAREEQKTAVARAAGRCA</sequence>
<protein>
    <submittedName>
        <fullName evidence="1">Uncharacterized protein</fullName>
    </submittedName>
</protein>
<evidence type="ECO:0000313" key="1">
    <source>
        <dbReference type="EMBL" id="GFH14616.1"/>
    </source>
</evidence>
<evidence type="ECO:0000313" key="2">
    <source>
        <dbReference type="Proteomes" id="UP000485058"/>
    </source>
</evidence>
<reference evidence="1 2" key="1">
    <citation type="submission" date="2020-02" db="EMBL/GenBank/DDBJ databases">
        <title>Draft genome sequence of Haematococcus lacustris strain NIES-144.</title>
        <authorList>
            <person name="Morimoto D."/>
            <person name="Nakagawa S."/>
            <person name="Yoshida T."/>
            <person name="Sawayama S."/>
        </authorList>
    </citation>
    <scope>NUCLEOTIDE SEQUENCE [LARGE SCALE GENOMIC DNA]</scope>
    <source>
        <strain evidence="1 2">NIES-144</strain>
    </source>
</reference>
<dbReference type="Proteomes" id="UP000485058">
    <property type="component" value="Unassembled WGS sequence"/>
</dbReference>
<dbReference type="AlphaFoldDB" id="A0A699Z5Q7"/>